<proteinExistence type="predicted"/>
<organism evidence="6 7">
    <name type="scientific">Cutaneotrichosporon oleaginosum</name>
    <dbReference type="NCBI Taxonomy" id="879819"/>
    <lineage>
        <taxon>Eukaryota</taxon>
        <taxon>Fungi</taxon>
        <taxon>Dikarya</taxon>
        <taxon>Basidiomycota</taxon>
        <taxon>Agaricomycotina</taxon>
        <taxon>Tremellomycetes</taxon>
        <taxon>Trichosporonales</taxon>
        <taxon>Trichosporonaceae</taxon>
        <taxon>Cutaneotrichosporon</taxon>
    </lineage>
</organism>
<dbReference type="PROSITE" id="PS50005">
    <property type="entry name" value="TPR"/>
    <property type="match status" value="1"/>
</dbReference>
<evidence type="ECO:0000256" key="4">
    <source>
        <dbReference type="SAM" id="Coils"/>
    </source>
</evidence>
<name>A0A0J0XN64_9TREE</name>
<dbReference type="SUPFAM" id="SSF48452">
    <property type="entry name" value="TPR-like"/>
    <property type="match status" value="3"/>
</dbReference>
<keyword evidence="4" id="KW-0175">Coiled coil</keyword>
<gene>
    <name evidence="6" type="ORF">CC85DRAFT_83965</name>
</gene>
<reference evidence="6 7" key="1">
    <citation type="submission" date="2015-03" db="EMBL/GenBank/DDBJ databases">
        <title>Genomics and transcriptomics of the oil-accumulating basidiomycete yeast T. oleaginosus allow insights into substrate utilization and the diverse evolutionary trajectories of mating systems in fungi.</title>
        <authorList>
            <consortium name="DOE Joint Genome Institute"/>
            <person name="Kourist R."/>
            <person name="Kracht O."/>
            <person name="Bracharz F."/>
            <person name="Lipzen A."/>
            <person name="Nolan M."/>
            <person name="Ohm R."/>
            <person name="Grigoriev I."/>
            <person name="Sun S."/>
            <person name="Heitman J."/>
            <person name="Bruck T."/>
            <person name="Nowrousian M."/>
        </authorList>
    </citation>
    <scope>NUCLEOTIDE SEQUENCE [LARGE SCALE GENOMIC DNA]</scope>
    <source>
        <strain evidence="6 7">IBC0246</strain>
    </source>
</reference>
<feature type="compositionally biased region" description="Basic and acidic residues" evidence="5">
    <location>
        <begin position="999"/>
        <end position="1011"/>
    </location>
</feature>
<keyword evidence="2 3" id="KW-0802">TPR repeat</keyword>
<dbReference type="PANTHER" id="PTHR14027">
    <property type="entry name" value="RNA POLYMERASE-ASSOCIATED PROTEIN CTR9"/>
    <property type="match status" value="1"/>
</dbReference>
<accession>A0A0J0XN64</accession>
<dbReference type="InterPro" id="IPR031101">
    <property type="entry name" value="Ctr9"/>
</dbReference>
<evidence type="ECO:0000313" key="6">
    <source>
        <dbReference type="EMBL" id="KLT42565.1"/>
    </source>
</evidence>
<dbReference type="PANTHER" id="PTHR14027:SF2">
    <property type="entry name" value="RNA POLYMERASE-ASSOCIATED PROTEIN CTR9 HOMOLOG"/>
    <property type="match status" value="1"/>
</dbReference>
<dbReference type="Proteomes" id="UP000053611">
    <property type="component" value="Unassembled WGS sequence"/>
</dbReference>
<dbReference type="GO" id="GO:0016593">
    <property type="term" value="C:Cdc73/Paf1 complex"/>
    <property type="evidence" value="ECO:0007669"/>
    <property type="project" value="TreeGrafter"/>
</dbReference>
<evidence type="ECO:0000256" key="1">
    <source>
        <dbReference type="ARBA" id="ARBA00022737"/>
    </source>
</evidence>
<dbReference type="AlphaFoldDB" id="A0A0J0XN64"/>
<dbReference type="GO" id="GO:0006355">
    <property type="term" value="P:regulation of DNA-templated transcription"/>
    <property type="evidence" value="ECO:0007669"/>
    <property type="project" value="InterPro"/>
</dbReference>
<sequence length="1143" mass="127247">MQEPLERSITIWGPGGIQTEIHLKDLSEDDTAEVIPDLLIDYQAECKDWTAVAREHWRCARWKYAEDLLHKGIKFFASGRQVDHMALVNLHAMLGHLHLALARSAPKTVLQNAKYDVLPRNIRSKEYHYTEATANFNRADEALRNFGTGPEDEPVSVAMGKIILYLARGQPGVASPLVERLLKRQPNNVAALMANARLQFARREHDAALVTYQKVLSLSPDTLPDPRIGIGLCAYVLGDKERAHVAWERALQRDATSWAPLLLLGLSYLNMARDPSVSLQERVAFESQGVTKVSAAFRLNNKSSAAALALASFCTLGRKVDQASKLAERAIQYSDNRRHSVLANSERGRLGFIAGELTDAARYIGAAKTEDPNTVNVMAELTLAQIAIRNGNLREALNFVEQTAKRLNGKGPLEFTVLHASLLAYPHLGMPADEAERNLKAARSMLGDVQNLVSNAETEEDWAKLRGVANDSDAFVELAKLWQEESIEKAIVSYQTAIQIKAEGESDDLEDTQAESQERNKPIDYDTVRLSTNLASLYALQGESESAERMFLEALQRLASANGKEADELKTVLAYDLGRASEQGGDIVKAQKWYRDVLGQHPEHMESKVRLAVIARLAGRNVDAHNYLKECLRADETNVTLRSVYTNFLISLGSYKEALQFTSQTLKYERQDVYTYTALGWLHFNLGREAKSQQDVAERSKQYLRSAEAYERALSVDPTNAIAAQGLVIALAEDTLTPKAQMLPQGSAEDMKNRMRLAGQALSVLGRIKDSLPEGAVNVNIGHCYFIRGEEERAIEAYGSALSAANGRSVPIMLYLCRAWFSYANKEANFSAMGQALHYAQRAMHLQPSDRAILYNIAMIQQKAAEIMLGLEPSRRMLDELKLALKRATEAVGVFRALADDKTRPLPYDPEVADHRARYGESLVRKGPEAIATQEEFESEAAARVEEARRMRAAEQERINAAAAARQAEIEARAAEITEQRRKAREEARAFHEQLSAQMREEEERKAERNEQRKRRKDEDVVEDGEERPRKRGKKGGKKKKRKDETEDEDDLGESAPLSAADEEDDDPAAGRRRAQARLAASRAKKSKKSRHEDPDDDDDGSARRGKQFKSKAIIEDSDDEDEAMPPSAPSPPSTPGAGSDDE</sequence>
<dbReference type="InterPro" id="IPR019734">
    <property type="entry name" value="TPR_rpt"/>
</dbReference>
<keyword evidence="1" id="KW-0677">Repeat</keyword>
<evidence type="ECO:0000256" key="2">
    <source>
        <dbReference type="ARBA" id="ARBA00022803"/>
    </source>
</evidence>
<dbReference type="STRING" id="879819.A0A0J0XN64"/>
<evidence type="ECO:0000313" key="7">
    <source>
        <dbReference type="Proteomes" id="UP000053611"/>
    </source>
</evidence>
<dbReference type="GO" id="GO:0000993">
    <property type="term" value="F:RNA polymerase II complex binding"/>
    <property type="evidence" value="ECO:0007669"/>
    <property type="project" value="TreeGrafter"/>
</dbReference>
<evidence type="ECO:0000256" key="3">
    <source>
        <dbReference type="PROSITE-ProRule" id="PRU00339"/>
    </source>
</evidence>
<feature type="coiled-coil region" evidence="4">
    <location>
        <begin position="390"/>
        <end position="452"/>
    </location>
</feature>
<dbReference type="GO" id="GO:0006368">
    <property type="term" value="P:transcription elongation by RNA polymerase II"/>
    <property type="evidence" value="ECO:0007669"/>
    <property type="project" value="TreeGrafter"/>
</dbReference>
<dbReference type="Pfam" id="PF13432">
    <property type="entry name" value="TPR_16"/>
    <property type="match status" value="1"/>
</dbReference>
<dbReference type="RefSeq" id="XP_018279056.1">
    <property type="nucleotide sequence ID" value="XM_018427459.1"/>
</dbReference>
<evidence type="ECO:0000256" key="5">
    <source>
        <dbReference type="SAM" id="MobiDB-lite"/>
    </source>
</evidence>
<dbReference type="Gene3D" id="1.25.40.10">
    <property type="entry name" value="Tetratricopeptide repeat domain"/>
    <property type="match status" value="4"/>
</dbReference>
<dbReference type="InterPro" id="IPR011990">
    <property type="entry name" value="TPR-like_helical_dom_sf"/>
</dbReference>
<dbReference type="GeneID" id="28988062"/>
<dbReference type="OrthoDB" id="343875at2759"/>
<protein>
    <submittedName>
        <fullName evidence="6">TPR-like protein</fullName>
    </submittedName>
</protein>
<dbReference type="EMBL" id="KQ087204">
    <property type="protein sequence ID" value="KLT42565.1"/>
    <property type="molecule type" value="Genomic_DNA"/>
</dbReference>
<feature type="compositionally biased region" description="Basic residues" evidence="5">
    <location>
        <begin position="1030"/>
        <end position="1042"/>
    </location>
</feature>
<feature type="repeat" description="TPR" evidence="3">
    <location>
        <begin position="189"/>
        <end position="222"/>
    </location>
</feature>
<feature type="region of interest" description="Disordered" evidence="5">
    <location>
        <begin position="995"/>
        <end position="1143"/>
    </location>
</feature>
<keyword evidence="7" id="KW-1185">Reference proteome</keyword>
<dbReference type="SMART" id="SM00028">
    <property type="entry name" value="TPR"/>
    <property type="match status" value="8"/>
</dbReference>